<dbReference type="RefSeq" id="WP_106363133.1">
    <property type="nucleotide sequence ID" value="NZ_PVTJ01000002.1"/>
</dbReference>
<reference evidence="2 3" key="1">
    <citation type="submission" date="2018-03" db="EMBL/GenBank/DDBJ databases">
        <title>Genomic Encyclopedia of Type Strains, Phase III (KMG-III): the genomes of soil and plant-associated and newly described type strains.</title>
        <authorList>
            <person name="Whitman W."/>
        </authorList>
    </citation>
    <scope>NUCLEOTIDE SEQUENCE [LARGE SCALE GENOMIC DNA]</scope>
    <source>
        <strain evidence="2 3">CGMCC 4.7067</strain>
    </source>
</reference>
<protein>
    <submittedName>
        <fullName evidence="2">Uncharacterized protein</fullName>
    </submittedName>
</protein>
<keyword evidence="3" id="KW-1185">Reference proteome</keyword>
<evidence type="ECO:0000256" key="1">
    <source>
        <dbReference type="SAM" id="MobiDB-lite"/>
    </source>
</evidence>
<sequence length="317" mass="33422">MTEGDLYTLEQLDGDLYDLALKLYDMKALEQAIDEFWASVAVDAIPLVGPWLNALYDKYRSAQDPVIIGSDAAVLADLPDRCRYLVGIDPVPYQEATVHFEATALDMVGIEGAPGNILGKIGNWYGDAAEAFEEYFAGYSPAQARQAELFAATINASASLEATVRGGQQAVRDLLTQALSLADQMIDKYKETQKALEVNLAIGVAGIAAAGFGIAAAGGAAAALGGAVSSGAGSLVSSIYAFNQTYSELSASDSDELVESMSVLLVGIESAVHDADEGIATEIETIRSEWTMREMAIPAPPGADEVNTESFHHESAV</sequence>
<evidence type="ECO:0000313" key="3">
    <source>
        <dbReference type="Proteomes" id="UP000238176"/>
    </source>
</evidence>
<proteinExistence type="predicted"/>
<dbReference type="OrthoDB" id="5182773at2"/>
<comment type="caution">
    <text evidence="2">The sequence shown here is derived from an EMBL/GenBank/DDBJ whole genome shotgun (WGS) entry which is preliminary data.</text>
</comment>
<dbReference type="Proteomes" id="UP000238176">
    <property type="component" value="Unassembled WGS sequence"/>
</dbReference>
<gene>
    <name evidence="2" type="ORF">B0I28_102587</name>
</gene>
<dbReference type="EMBL" id="PVTJ01000002">
    <property type="protein sequence ID" value="PRY60972.1"/>
    <property type="molecule type" value="Genomic_DNA"/>
</dbReference>
<name>A0A2T0USR8_9ACTN</name>
<dbReference type="AlphaFoldDB" id="A0A2T0USR8"/>
<feature type="region of interest" description="Disordered" evidence="1">
    <location>
        <begin position="298"/>
        <end position="317"/>
    </location>
</feature>
<evidence type="ECO:0000313" key="2">
    <source>
        <dbReference type="EMBL" id="PRY60972.1"/>
    </source>
</evidence>
<accession>A0A2T0USR8</accession>
<organism evidence="2 3">
    <name type="scientific">Glycomyces artemisiae</name>
    <dbReference type="NCBI Taxonomy" id="1076443"/>
    <lineage>
        <taxon>Bacteria</taxon>
        <taxon>Bacillati</taxon>
        <taxon>Actinomycetota</taxon>
        <taxon>Actinomycetes</taxon>
        <taxon>Glycomycetales</taxon>
        <taxon>Glycomycetaceae</taxon>
        <taxon>Glycomyces</taxon>
    </lineage>
</organism>